<evidence type="ECO:0000313" key="6">
    <source>
        <dbReference type="Proteomes" id="UP000724874"/>
    </source>
</evidence>
<dbReference type="InterPro" id="IPR045379">
    <property type="entry name" value="Crinkler_N"/>
</dbReference>
<protein>
    <recommendedName>
        <fullName evidence="4">Crinkler effector protein N-terminal domain-containing protein</fullName>
    </recommendedName>
</protein>
<proteinExistence type="predicted"/>
<keyword evidence="3" id="KW-0964">Secreted</keyword>
<feature type="domain" description="Crinkler effector protein N-terminal" evidence="4">
    <location>
        <begin position="114"/>
        <end position="212"/>
    </location>
</feature>
<sequence>MSNSLVRLNCWIWGDSPYHTFAVEIETAKTVGDLKHAIKTQDLALLRNHAAPDLTLIHVSKSVDDLYASETNPERLDIDLSRPLRPTSRLSSIFRENNVKDDYLQIVVQAPVTSLNCLVLGDDLKDAFTVKIDKNDNVSTLKCTIKEEKTVMLRNIEASQLCLFAVSIYADDDLGEKVQQATASREPLGPPLLPLSEVFPGVEKGHLHVIVQVPTDGELI</sequence>
<comment type="subcellular location">
    <subcellularLocation>
        <location evidence="1">Host cell</location>
    </subcellularLocation>
    <subcellularLocation>
        <location evidence="2">Secreted</location>
    </subcellularLocation>
</comment>
<evidence type="ECO:0000256" key="3">
    <source>
        <dbReference type="ARBA" id="ARBA00022525"/>
    </source>
</evidence>
<feature type="domain" description="Crinkler effector protein N-terminal" evidence="4">
    <location>
        <begin position="6"/>
        <end position="109"/>
    </location>
</feature>
<organism evidence="5 6">
    <name type="scientific">Gymnopilus junonius</name>
    <name type="common">Spectacular rustgill mushroom</name>
    <name type="synonym">Gymnopilus spectabilis subsp. junonius</name>
    <dbReference type="NCBI Taxonomy" id="109634"/>
    <lineage>
        <taxon>Eukaryota</taxon>
        <taxon>Fungi</taxon>
        <taxon>Dikarya</taxon>
        <taxon>Basidiomycota</taxon>
        <taxon>Agaricomycotina</taxon>
        <taxon>Agaricomycetes</taxon>
        <taxon>Agaricomycetidae</taxon>
        <taxon>Agaricales</taxon>
        <taxon>Agaricineae</taxon>
        <taxon>Hymenogastraceae</taxon>
        <taxon>Gymnopilus</taxon>
    </lineage>
</organism>
<dbReference type="Proteomes" id="UP000724874">
    <property type="component" value="Unassembled WGS sequence"/>
</dbReference>
<dbReference type="OrthoDB" id="2882874at2759"/>
<dbReference type="AlphaFoldDB" id="A0A9P5NYX7"/>
<dbReference type="GO" id="GO:0005576">
    <property type="term" value="C:extracellular region"/>
    <property type="evidence" value="ECO:0007669"/>
    <property type="project" value="UniProtKB-SubCell"/>
</dbReference>
<keyword evidence="6" id="KW-1185">Reference proteome</keyword>
<gene>
    <name evidence="5" type="ORF">CPB84DRAFT_1673505</name>
</gene>
<dbReference type="GO" id="GO:0043657">
    <property type="term" value="C:host cell"/>
    <property type="evidence" value="ECO:0007669"/>
    <property type="project" value="UniProtKB-SubCell"/>
</dbReference>
<reference evidence="5" key="1">
    <citation type="submission" date="2020-11" db="EMBL/GenBank/DDBJ databases">
        <authorList>
            <consortium name="DOE Joint Genome Institute"/>
            <person name="Ahrendt S."/>
            <person name="Riley R."/>
            <person name="Andreopoulos W."/>
            <person name="LaButti K."/>
            <person name="Pangilinan J."/>
            <person name="Ruiz-duenas F.J."/>
            <person name="Barrasa J.M."/>
            <person name="Sanchez-Garcia M."/>
            <person name="Camarero S."/>
            <person name="Miyauchi S."/>
            <person name="Serrano A."/>
            <person name="Linde D."/>
            <person name="Babiker R."/>
            <person name="Drula E."/>
            <person name="Ayuso-Fernandez I."/>
            <person name="Pacheco R."/>
            <person name="Padilla G."/>
            <person name="Ferreira P."/>
            <person name="Barriuso J."/>
            <person name="Kellner H."/>
            <person name="Castanera R."/>
            <person name="Alfaro M."/>
            <person name="Ramirez L."/>
            <person name="Pisabarro A.G."/>
            <person name="Kuo A."/>
            <person name="Tritt A."/>
            <person name="Lipzen A."/>
            <person name="He G."/>
            <person name="Yan M."/>
            <person name="Ng V."/>
            <person name="Cullen D."/>
            <person name="Martin F."/>
            <person name="Rosso M.-N."/>
            <person name="Henrissat B."/>
            <person name="Hibbett D."/>
            <person name="Martinez A.T."/>
            <person name="Grigoriev I.V."/>
        </authorList>
    </citation>
    <scope>NUCLEOTIDE SEQUENCE</scope>
    <source>
        <strain evidence="5">AH 44721</strain>
    </source>
</reference>
<evidence type="ECO:0000256" key="1">
    <source>
        <dbReference type="ARBA" id="ARBA00004340"/>
    </source>
</evidence>
<comment type="caution">
    <text evidence="5">The sequence shown here is derived from an EMBL/GenBank/DDBJ whole genome shotgun (WGS) entry which is preliminary data.</text>
</comment>
<dbReference type="EMBL" id="JADNYJ010000009">
    <property type="protein sequence ID" value="KAF8909283.1"/>
    <property type="molecule type" value="Genomic_DNA"/>
</dbReference>
<evidence type="ECO:0000256" key="2">
    <source>
        <dbReference type="ARBA" id="ARBA00004613"/>
    </source>
</evidence>
<evidence type="ECO:0000313" key="5">
    <source>
        <dbReference type="EMBL" id="KAF8909283.1"/>
    </source>
</evidence>
<dbReference type="Pfam" id="PF20147">
    <property type="entry name" value="Crinkler"/>
    <property type="match status" value="2"/>
</dbReference>
<accession>A0A9P5NYX7</accession>
<name>A0A9P5NYX7_GYMJU</name>
<evidence type="ECO:0000259" key="4">
    <source>
        <dbReference type="Pfam" id="PF20147"/>
    </source>
</evidence>